<sequence length="157" mass="17403">MKRLLGFLFLGAASVATAQDRPVPYWASLASGEAMMRTGPARSYPGVWLYKRRDLPVRVLKRFESWRLIEDSEGARGWMLSTMLSDRRTALVAAGSPREVRAKAEEGSRVRYLVEPGAVGRVDDCGSGWCHISFGDRDGHIKISDLWGVAPGESFDD</sequence>
<dbReference type="InterPro" id="IPR010466">
    <property type="entry name" value="DUF1058"/>
</dbReference>
<feature type="signal peptide" evidence="1">
    <location>
        <begin position="1"/>
        <end position="18"/>
    </location>
</feature>
<reference evidence="3" key="1">
    <citation type="journal article" date="2019" name="Int. J. Syst. Evol. Microbiol.">
        <title>The Global Catalogue of Microorganisms (GCM) 10K type strain sequencing project: providing services to taxonomists for standard genome sequencing and annotation.</title>
        <authorList>
            <consortium name="The Broad Institute Genomics Platform"/>
            <consortium name="The Broad Institute Genome Sequencing Center for Infectious Disease"/>
            <person name="Wu L."/>
            <person name="Ma J."/>
        </authorList>
    </citation>
    <scope>NUCLEOTIDE SEQUENCE [LARGE SCALE GENOMIC DNA]</scope>
    <source>
        <strain evidence="3">JCM 17563</strain>
    </source>
</reference>
<organism evidence="2 3">
    <name type="scientific">Sphingomonas swuensis</name>
    <dbReference type="NCBI Taxonomy" id="977800"/>
    <lineage>
        <taxon>Bacteria</taxon>
        <taxon>Pseudomonadati</taxon>
        <taxon>Pseudomonadota</taxon>
        <taxon>Alphaproteobacteria</taxon>
        <taxon>Sphingomonadales</taxon>
        <taxon>Sphingomonadaceae</taxon>
        <taxon>Sphingomonas</taxon>
    </lineage>
</organism>
<gene>
    <name evidence="2" type="ORF">GCM10022280_07660</name>
</gene>
<feature type="chain" id="PRO_5047359540" description="SH3-like domain-containing protein" evidence="1">
    <location>
        <begin position="19"/>
        <end position="157"/>
    </location>
</feature>
<comment type="caution">
    <text evidence="2">The sequence shown here is derived from an EMBL/GenBank/DDBJ whole genome shotgun (WGS) entry which is preliminary data.</text>
</comment>
<evidence type="ECO:0008006" key="4">
    <source>
        <dbReference type="Google" id="ProtNLM"/>
    </source>
</evidence>
<dbReference type="RefSeq" id="WP_344706065.1">
    <property type="nucleotide sequence ID" value="NZ_BAABBQ010000001.1"/>
</dbReference>
<name>A0ABP7SJA6_9SPHN</name>
<dbReference type="Pfam" id="PF06347">
    <property type="entry name" value="SH3_4"/>
    <property type="match status" value="2"/>
</dbReference>
<keyword evidence="1" id="KW-0732">Signal</keyword>
<proteinExistence type="predicted"/>
<dbReference type="Proteomes" id="UP001500235">
    <property type="component" value="Unassembled WGS sequence"/>
</dbReference>
<accession>A0ABP7SJA6</accession>
<dbReference type="EMBL" id="BAABBQ010000001">
    <property type="protein sequence ID" value="GAA4012292.1"/>
    <property type="molecule type" value="Genomic_DNA"/>
</dbReference>
<evidence type="ECO:0000313" key="3">
    <source>
        <dbReference type="Proteomes" id="UP001500235"/>
    </source>
</evidence>
<evidence type="ECO:0000256" key="1">
    <source>
        <dbReference type="SAM" id="SignalP"/>
    </source>
</evidence>
<protein>
    <recommendedName>
        <fullName evidence="4">SH3-like domain-containing protein</fullName>
    </recommendedName>
</protein>
<evidence type="ECO:0000313" key="2">
    <source>
        <dbReference type="EMBL" id="GAA4012292.1"/>
    </source>
</evidence>
<keyword evidence="3" id="KW-1185">Reference proteome</keyword>